<keyword evidence="2" id="KW-1185">Reference proteome</keyword>
<evidence type="ECO:0000313" key="1">
    <source>
        <dbReference type="EMBL" id="MDC2959284.1"/>
    </source>
</evidence>
<proteinExistence type="predicted"/>
<organism evidence="1 2">
    <name type="scientific">Streptomyces gilvifuscus</name>
    <dbReference type="NCBI Taxonomy" id="1550617"/>
    <lineage>
        <taxon>Bacteria</taxon>
        <taxon>Bacillati</taxon>
        <taxon>Actinomycetota</taxon>
        <taxon>Actinomycetes</taxon>
        <taxon>Kitasatosporales</taxon>
        <taxon>Streptomycetaceae</taxon>
        <taxon>Streptomyces</taxon>
    </lineage>
</organism>
<gene>
    <name evidence="1" type="ORF">PO587_33110</name>
</gene>
<dbReference type="RefSeq" id="WP_272177739.1">
    <property type="nucleotide sequence ID" value="NZ_JAQOSK010000016.1"/>
</dbReference>
<name>A0ABT5G3A5_9ACTN</name>
<accession>A0ABT5G3A5</accession>
<sequence length="341" mass="36300">MATASVGSGVLHLNKRFDLESGIEVSGMGLADVWWRLESSGKRDLEPLLGAGLCALGPVPYDPLDFEDLISLTYGSTAVPGGPAAPNSLVHGDVLAVRTRSGKFVKVIVDNNGPDLDIRWRACTPPVSHRDVHVVLGSAPEWLVTRYVVDCAYDSPDGQTHACGNGTFGPSGGTVQGQLSDEGGGFPATVRVVVVVDFQPDTGLPGLVKQLTADVTETGASLLFEPNQIVQRVPVVIDLHPAPRPQDYLLLRWKFRAGDAETSAGQHTLSAPDLTQHTLIQYEIAALPDPVHTMSLQLGVDGQYQGVQLVPFAQQFPLPVSAVALRFQKAGSGPAYRLIAF</sequence>
<reference evidence="1 2" key="1">
    <citation type="journal article" date="2015" name="Int. J. Syst. Evol. Microbiol.">
        <title>Streptomyces gilvifuscus sp. nov., an actinomycete that produces antibacterial compounds isolated from soil.</title>
        <authorList>
            <person name="Nguyen T.M."/>
            <person name="Kim J."/>
        </authorList>
    </citation>
    <scope>NUCLEOTIDE SEQUENCE [LARGE SCALE GENOMIC DNA]</scope>
    <source>
        <strain evidence="1 2">T113</strain>
    </source>
</reference>
<comment type="caution">
    <text evidence="1">The sequence shown here is derived from an EMBL/GenBank/DDBJ whole genome shotgun (WGS) entry which is preliminary data.</text>
</comment>
<dbReference type="Proteomes" id="UP001221328">
    <property type="component" value="Unassembled WGS sequence"/>
</dbReference>
<evidence type="ECO:0000313" key="2">
    <source>
        <dbReference type="Proteomes" id="UP001221328"/>
    </source>
</evidence>
<dbReference type="EMBL" id="JAQOSK010000016">
    <property type="protein sequence ID" value="MDC2959284.1"/>
    <property type="molecule type" value="Genomic_DNA"/>
</dbReference>
<protein>
    <submittedName>
        <fullName evidence="1">Uncharacterized protein</fullName>
    </submittedName>
</protein>